<feature type="compositionally biased region" description="Polar residues" evidence="1">
    <location>
        <begin position="1"/>
        <end position="10"/>
    </location>
</feature>
<feature type="compositionally biased region" description="Basic and acidic residues" evidence="1">
    <location>
        <begin position="12"/>
        <end position="38"/>
    </location>
</feature>
<feature type="compositionally biased region" description="Basic residues" evidence="1">
    <location>
        <begin position="153"/>
        <end position="163"/>
    </location>
</feature>
<sequence>MERRSPNQALIRTEEAENREKESELGAHSDRRSRKPGEGVRTWPSFGQRKQKTGRRSPNQGLIRTEKAEIREKESESRAHSDRESRNPREGVRIRRSFGQKKQKIGRRSPNQGLIRTEKAEIREKESESRAHSDRESRNPREGVRIKGSFGQKKQKSVRRSPN</sequence>
<proteinExistence type="predicted"/>
<dbReference type="Proteomes" id="UP000037109">
    <property type="component" value="Unassembled WGS sequence"/>
</dbReference>
<dbReference type="PATRIC" id="fig|1459.3.peg.974"/>
<evidence type="ECO:0000313" key="2">
    <source>
        <dbReference type="EMBL" id="KON86188.1"/>
    </source>
</evidence>
<feature type="region of interest" description="Disordered" evidence="1">
    <location>
        <begin position="1"/>
        <end position="163"/>
    </location>
</feature>
<dbReference type="OrthoDB" id="2997647at2"/>
<reference evidence="3" key="1">
    <citation type="submission" date="2015-07" db="EMBL/GenBank/DDBJ databases">
        <title>Fjat-10036 dsm4.</title>
        <authorList>
            <person name="Liu B."/>
            <person name="Wang J."/>
            <person name="Zhu Y."/>
            <person name="Liu G."/>
            <person name="Chen Q."/>
            <person name="Chen Z."/>
            <person name="Lan J."/>
            <person name="Che J."/>
            <person name="Ge C."/>
            <person name="Shi H."/>
            <person name="Pan Z."/>
            <person name="Liu X."/>
        </authorList>
    </citation>
    <scope>NUCLEOTIDE SEQUENCE [LARGE SCALE GENOMIC DNA]</scope>
    <source>
        <strain evidence="3">DSM 4</strain>
    </source>
</reference>
<dbReference type="RefSeq" id="WP_053433540.1">
    <property type="nucleotide sequence ID" value="NZ_LGUF01000007.1"/>
</dbReference>
<dbReference type="EMBL" id="LGUF01000007">
    <property type="protein sequence ID" value="KON86188.1"/>
    <property type="molecule type" value="Genomic_DNA"/>
</dbReference>
<organism evidence="2 3">
    <name type="scientific">Sporosarcina globispora</name>
    <name type="common">Bacillus globisporus</name>
    <dbReference type="NCBI Taxonomy" id="1459"/>
    <lineage>
        <taxon>Bacteria</taxon>
        <taxon>Bacillati</taxon>
        <taxon>Bacillota</taxon>
        <taxon>Bacilli</taxon>
        <taxon>Bacillales</taxon>
        <taxon>Caryophanaceae</taxon>
        <taxon>Sporosarcina</taxon>
    </lineage>
</organism>
<name>A0A0M0G8U6_SPOGL</name>
<feature type="compositionally biased region" description="Basic and acidic residues" evidence="1">
    <location>
        <begin position="64"/>
        <end position="93"/>
    </location>
</feature>
<dbReference type="AlphaFoldDB" id="A0A0M0G8U6"/>
<feature type="compositionally biased region" description="Basic residues" evidence="1">
    <location>
        <begin position="94"/>
        <end position="107"/>
    </location>
</feature>
<evidence type="ECO:0000256" key="1">
    <source>
        <dbReference type="SAM" id="MobiDB-lite"/>
    </source>
</evidence>
<accession>A0A0M0G8U6</accession>
<gene>
    <name evidence="2" type="ORF">AF332_04680</name>
</gene>
<dbReference type="STRING" id="1459.AF332_04680"/>
<comment type="caution">
    <text evidence="2">The sequence shown here is derived from an EMBL/GenBank/DDBJ whole genome shotgun (WGS) entry which is preliminary data.</text>
</comment>
<keyword evidence="3" id="KW-1185">Reference proteome</keyword>
<feature type="compositionally biased region" description="Basic and acidic residues" evidence="1">
    <location>
        <begin position="116"/>
        <end position="145"/>
    </location>
</feature>
<protein>
    <submittedName>
        <fullName evidence="2">Uncharacterized protein</fullName>
    </submittedName>
</protein>
<evidence type="ECO:0000313" key="3">
    <source>
        <dbReference type="Proteomes" id="UP000037109"/>
    </source>
</evidence>